<keyword evidence="1" id="KW-0479">Metal-binding</keyword>
<evidence type="ECO:0000313" key="5">
    <source>
        <dbReference type="Proteomes" id="UP000799302"/>
    </source>
</evidence>
<feature type="compositionally biased region" description="Polar residues" evidence="2">
    <location>
        <begin position="377"/>
        <end position="386"/>
    </location>
</feature>
<keyword evidence="5" id="KW-1185">Reference proteome</keyword>
<dbReference type="OrthoDB" id="3486101at2759"/>
<evidence type="ECO:0000313" key="4">
    <source>
        <dbReference type="EMBL" id="KAF2672195.1"/>
    </source>
</evidence>
<evidence type="ECO:0000256" key="2">
    <source>
        <dbReference type="SAM" id="MobiDB-lite"/>
    </source>
</evidence>
<feature type="compositionally biased region" description="Polar residues" evidence="2">
    <location>
        <begin position="460"/>
        <end position="472"/>
    </location>
</feature>
<dbReference type="GO" id="GO:0008270">
    <property type="term" value="F:zinc ion binding"/>
    <property type="evidence" value="ECO:0007669"/>
    <property type="project" value="UniProtKB-KW"/>
</dbReference>
<evidence type="ECO:0000259" key="3">
    <source>
        <dbReference type="PROSITE" id="PS50157"/>
    </source>
</evidence>
<feature type="compositionally biased region" description="Low complexity" evidence="2">
    <location>
        <begin position="441"/>
        <end position="459"/>
    </location>
</feature>
<proteinExistence type="predicted"/>
<dbReference type="EMBL" id="MU004232">
    <property type="protein sequence ID" value="KAF2672195.1"/>
    <property type="molecule type" value="Genomic_DNA"/>
</dbReference>
<feature type="compositionally biased region" description="Low complexity" evidence="2">
    <location>
        <begin position="477"/>
        <end position="488"/>
    </location>
</feature>
<name>A0A6A6UIU6_9PEZI</name>
<evidence type="ECO:0000256" key="1">
    <source>
        <dbReference type="PROSITE-ProRule" id="PRU00042"/>
    </source>
</evidence>
<dbReference type="SMART" id="SM00355">
    <property type="entry name" value="ZnF_C2H2"/>
    <property type="match status" value="2"/>
</dbReference>
<feature type="region of interest" description="Disordered" evidence="2">
    <location>
        <begin position="338"/>
        <end position="357"/>
    </location>
</feature>
<keyword evidence="1" id="KW-0862">Zinc</keyword>
<feature type="region of interest" description="Disordered" evidence="2">
    <location>
        <begin position="370"/>
        <end position="412"/>
    </location>
</feature>
<accession>A0A6A6UIU6</accession>
<dbReference type="PROSITE" id="PS50157">
    <property type="entry name" value="ZINC_FINGER_C2H2_2"/>
    <property type="match status" value="1"/>
</dbReference>
<feature type="region of interest" description="Disordered" evidence="2">
    <location>
        <begin position="291"/>
        <end position="317"/>
    </location>
</feature>
<feature type="compositionally biased region" description="Basic residues" evidence="2">
    <location>
        <begin position="299"/>
        <end position="317"/>
    </location>
</feature>
<organism evidence="4 5">
    <name type="scientific">Microthyrium microscopicum</name>
    <dbReference type="NCBI Taxonomy" id="703497"/>
    <lineage>
        <taxon>Eukaryota</taxon>
        <taxon>Fungi</taxon>
        <taxon>Dikarya</taxon>
        <taxon>Ascomycota</taxon>
        <taxon>Pezizomycotina</taxon>
        <taxon>Dothideomycetes</taxon>
        <taxon>Dothideomycetes incertae sedis</taxon>
        <taxon>Microthyriales</taxon>
        <taxon>Microthyriaceae</taxon>
        <taxon>Microthyrium</taxon>
    </lineage>
</organism>
<feature type="domain" description="C2H2-type" evidence="3">
    <location>
        <begin position="265"/>
        <end position="295"/>
    </location>
</feature>
<dbReference type="AlphaFoldDB" id="A0A6A6UIU6"/>
<keyword evidence="1" id="KW-0863">Zinc-finger</keyword>
<gene>
    <name evidence="4" type="ORF">BT63DRAFT_452692</name>
</gene>
<feature type="region of interest" description="Disordered" evidence="2">
    <location>
        <begin position="1"/>
        <end position="25"/>
    </location>
</feature>
<protein>
    <recommendedName>
        <fullName evidence="3">C2H2-type domain-containing protein</fullName>
    </recommendedName>
</protein>
<feature type="compositionally biased region" description="Polar residues" evidence="2">
    <location>
        <begin position="392"/>
        <end position="402"/>
    </location>
</feature>
<reference evidence="4" key="1">
    <citation type="journal article" date="2020" name="Stud. Mycol.">
        <title>101 Dothideomycetes genomes: a test case for predicting lifestyles and emergence of pathogens.</title>
        <authorList>
            <person name="Haridas S."/>
            <person name="Albert R."/>
            <person name="Binder M."/>
            <person name="Bloem J."/>
            <person name="Labutti K."/>
            <person name="Salamov A."/>
            <person name="Andreopoulos B."/>
            <person name="Baker S."/>
            <person name="Barry K."/>
            <person name="Bills G."/>
            <person name="Bluhm B."/>
            <person name="Cannon C."/>
            <person name="Castanera R."/>
            <person name="Culley D."/>
            <person name="Daum C."/>
            <person name="Ezra D."/>
            <person name="Gonzalez J."/>
            <person name="Henrissat B."/>
            <person name="Kuo A."/>
            <person name="Liang C."/>
            <person name="Lipzen A."/>
            <person name="Lutzoni F."/>
            <person name="Magnuson J."/>
            <person name="Mondo S."/>
            <person name="Nolan M."/>
            <person name="Ohm R."/>
            <person name="Pangilinan J."/>
            <person name="Park H.-J."/>
            <person name="Ramirez L."/>
            <person name="Alfaro M."/>
            <person name="Sun H."/>
            <person name="Tritt A."/>
            <person name="Yoshinaga Y."/>
            <person name="Zwiers L.-H."/>
            <person name="Turgeon B."/>
            <person name="Goodwin S."/>
            <person name="Spatafora J."/>
            <person name="Crous P."/>
            <person name="Grigoriev I."/>
        </authorList>
    </citation>
    <scope>NUCLEOTIDE SEQUENCE</scope>
    <source>
        <strain evidence="4">CBS 115976</strain>
    </source>
</reference>
<dbReference type="InterPro" id="IPR013087">
    <property type="entry name" value="Znf_C2H2_type"/>
</dbReference>
<dbReference type="Proteomes" id="UP000799302">
    <property type="component" value="Unassembled WGS sequence"/>
</dbReference>
<dbReference type="PROSITE" id="PS00028">
    <property type="entry name" value="ZINC_FINGER_C2H2_1"/>
    <property type="match status" value="1"/>
</dbReference>
<sequence length="518" mass="57928">MPGDDDTLTDVEQHEQQPDQLQDINDLDSGAVLEASADALLNSSSSNSKEPFSVLTRIPDDVQEYREKVYLLEEPATFTAETWAKYWPFIDNVWCLHNRLDAPMGLARGHTEKFWGGCRLQRKWDHTSSNPPAKGIRNRVRRPTGTCTAKFKLTVLPDGSRILERSTKEGHSHDLDHIDSIKRNSGVRSLVLDPFFNSWEPATIMAYLRDPDHFVNGRDMLTEAGGKYLERREIMNIFSQHLRKLYPGIDVSSIKKEQDKYKAMKTCNFKGCNRSFPDGKALMAHRKVDHPASEGRQHDHSHRKYTCPQKGCHRKKKSKGFPSLLALHEHQIKMEHWGSGSHHTEEGPVPCPPIIEGETYGDMQAMAGAAEDEDTTMMDSQSQVDNSGLADTPSQSHLSVPQQPLPGTDNSLLPLLAAHGVQSMVSQSNMMPIDPAMHSQPLPARSPRPRAIAPKPANPQTSVSPSMPSNIQPDLPASNQASNSAGQSLTDAEKAIMMERYWAMQAEMDRMKQQGLFE</sequence>
<feature type="region of interest" description="Disordered" evidence="2">
    <location>
        <begin position="431"/>
        <end position="491"/>
    </location>
</feature>